<reference evidence="2 3" key="1">
    <citation type="submission" date="2018-11" db="EMBL/GenBank/DDBJ databases">
        <title>Chitinophaga lutea sp.nov., isolate from arsenic contaminated soil.</title>
        <authorList>
            <person name="Zong Y."/>
        </authorList>
    </citation>
    <scope>NUCLEOTIDE SEQUENCE [LARGE SCALE GENOMIC DNA]</scope>
    <source>
        <strain evidence="2 3">ZY74</strain>
    </source>
</reference>
<accession>A0A3N4PMU5</accession>
<protein>
    <submittedName>
        <fullName evidence="2">Type IX secretion system membrane protein PorP/SprF</fullName>
    </submittedName>
</protein>
<dbReference type="OrthoDB" id="891773at2"/>
<dbReference type="EMBL" id="RPDH01000003">
    <property type="protein sequence ID" value="RPE05647.1"/>
    <property type="molecule type" value="Genomic_DNA"/>
</dbReference>
<organism evidence="2 3">
    <name type="scientific">Chitinophaga lutea</name>
    <dbReference type="NCBI Taxonomy" id="2488634"/>
    <lineage>
        <taxon>Bacteria</taxon>
        <taxon>Pseudomonadati</taxon>
        <taxon>Bacteroidota</taxon>
        <taxon>Chitinophagia</taxon>
        <taxon>Chitinophagales</taxon>
        <taxon>Chitinophagaceae</taxon>
        <taxon>Chitinophaga</taxon>
    </lineage>
</organism>
<proteinExistence type="predicted"/>
<dbReference type="InterPro" id="IPR019861">
    <property type="entry name" value="PorP/SprF_Bacteroidetes"/>
</dbReference>
<dbReference type="NCBIfam" id="TIGR03519">
    <property type="entry name" value="T9SS_PorP_fam"/>
    <property type="match status" value="1"/>
</dbReference>
<sequence length="307" mass="33444">MKRYSYHLRSILCGAFLLAAGLTQQAAAQSAGESPALLVPSGTQFFQNQYLGNPAMAGIDSGLHLNAAYRRQWGSIEGAPESMFFTADGPVARRVGAGLTVYNDKAGLMNRTRAALTYAYHLPVSDRGQFLHFGISGAMNFQRINYKDLDGDINDPSVSAFNRRDDYFEGEFGMAYTDRHWTLQAALPNIRSVVSGNNEANGGSIFLTAASYRFLPEGAVSLIEPKICYRGVRGFDNILDVGVNVGFLQNKANVMAMYHTSKSVTAGIGVNIRETLVIQAMYSTQTGGIKTYVDGSYEIGATIHLFR</sequence>
<evidence type="ECO:0000313" key="3">
    <source>
        <dbReference type="Proteomes" id="UP000278351"/>
    </source>
</evidence>
<gene>
    <name evidence="2" type="ORF">EGT74_25055</name>
</gene>
<dbReference type="Pfam" id="PF11751">
    <property type="entry name" value="PorP_SprF"/>
    <property type="match status" value="1"/>
</dbReference>
<dbReference type="Proteomes" id="UP000278351">
    <property type="component" value="Unassembled WGS sequence"/>
</dbReference>
<keyword evidence="1" id="KW-0732">Signal</keyword>
<evidence type="ECO:0000313" key="2">
    <source>
        <dbReference type="EMBL" id="RPE05647.1"/>
    </source>
</evidence>
<dbReference type="AlphaFoldDB" id="A0A3N4PMU5"/>
<evidence type="ECO:0000256" key="1">
    <source>
        <dbReference type="SAM" id="SignalP"/>
    </source>
</evidence>
<keyword evidence="3" id="KW-1185">Reference proteome</keyword>
<feature type="chain" id="PRO_5018300327" evidence="1">
    <location>
        <begin position="29"/>
        <end position="307"/>
    </location>
</feature>
<name>A0A3N4PMU5_9BACT</name>
<feature type="signal peptide" evidence="1">
    <location>
        <begin position="1"/>
        <end position="28"/>
    </location>
</feature>
<comment type="caution">
    <text evidence="2">The sequence shown here is derived from an EMBL/GenBank/DDBJ whole genome shotgun (WGS) entry which is preliminary data.</text>
</comment>
<dbReference type="RefSeq" id="WP_123849294.1">
    <property type="nucleotide sequence ID" value="NZ_RPDH01000003.1"/>
</dbReference>